<dbReference type="KEGG" id="cthu:HUR95_13545"/>
<name>F5LAG1_CALTT</name>
<keyword evidence="5" id="KW-1185">Reference proteome</keyword>
<gene>
    <name evidence="2" type="ORF">CathTA2_2896</name>
    <name evidence="3" type="ORF">HUR95_13545</name>
</gene>
<dbReference type="InterPro" id="IPR025736">
    <property type="entry name" value="PucR_C-HTH_dom"/>
</dbReference>
<reference evidence="2 4" key="1">
    <citation type="journal article" date="2011" name="J. Bacteriol.">
        <title>Draft genome sequence of the thermoalkaliphilic Caldalkalibacillus thermarum strain TA2.A1.</title>
        <authorList>
            <person name="Kalamorz F."/>
            <person name="Keis S."/>
            <person name="McMillan D.G."/>
            <person name="Olsson K."/>
            <person name="Stanton J.A."/>
            <person name="Stockwell P."/>
            <person name="Black M.A."/>
            <person name="Klingeman D.M."/>
            <person name="Land M.L."/>
            <person name="Han C.S."/>
            <person name="Martin S.L."/>
            <person name="Becher S.A."/>
            <person name="Peddie C.J."/>
            <person name="Morgan H.W."/>
            <person name="Matthies D."/>
            <person name="Preiss L."/>
            <person name="Meier T."/>
            <person name="Brown S.D."/>
            <person name="Cook G.M."/>
        </authorList>
    </citation>
    <scope>NUCLEOTIDE SEQUENCE [LARGE SCALE GENOMIC DNA]</scope>
    <source>
        <strain evidence="2 4">TA2.A1</strain>
    </source>
</reference>
<sequence length="334" mass="39449">MEKRKYAGLVLMEHLKQTWLYLTLVKIFGKQTVVVDEGKQRPNFAYFPVKDGEHILGWLGLPHSVLDEKSKQLIEVLVTKQPPLSNSGVGGEALYWRTFMKQDLRHWERQWDKLNYPADTRFGNIYFWIKTEQNTEELYPAVKEIVEGVLEEKSILVPYTGNLFVWVIPDYDQQRSLLADVVEGILDTIRSECMLDCLCYLGEAYPMPTPLQDHVHQELSYFRLAHDYQIKERVLYYRLLIPYLLLESLSKEERERMVDKLVGLVREDQELMHTIRVFLEQNLNVSETAKKLYIHRNSMQYRLDKFIEKTGIDIRQFKHAMTVYLALLAISRLD</sequence>
<reference evidence="3" key="3">
    <citation type="submission" date="2021-08" db="EMBL/GenBank/DDBJ databases">
        <authorList>
            <person name="de Jong S."/>
            <person name="van den Broek M."/>
            <person name="Merkel A."/>
            <person name="de la Torre Cortes P."/>
            <person name="Kalamorz F."/>
            <person name="Cook G."/>
            <person name="van Loosdrecht M."/>
            <person name="McMillan D."/>
        </authorList>
    </citation>
    <scope>NUCLEOTIDE SEQUENCE</scope>
    <source>
        <strain evidence="3">TA2.A1</strain>
    </source>
</reference>
<dbReference type="InterPro" id="IPR042070">
    <property type="entry name" value="PucR_C-HTH_sf"/>
</dbReference>
<dbReference type="Proteomes" id="UP000825179">
    <property type="component" value="Chromosome"/>
</dbReference>
<dbReference type="InterPro" id="IPR009057">
    <property type="entry name" value="Homeodomain-like_sf"/>
</dbReference>
<evidence type="ECO:0000313" key="4">
    <source>
        <dbReference type="Proteomes" id="UP000010716"/>
    </source>
</evidence>
<dbReference type="PANTHER" id="PTHR33744:SF15">
    <property type="entry name" value="CARBOHYDRATE DIACID REGULATOR"/>
    <property type="match status" value="1"/>
</dbReference>
<dbReference type="Proteomes" id="UP000010716">
    <property type="component" value="Unassembled WGS sequence"/>
</dbReference>
<evidence type="ECO:0000259" key="1">
    <source>
        <dbReference type="Pfam" id="PF13556"/>
    </source>
</evidence>
<dbReference type="RefSeq" id="WP_007506243.1">
    <property type="nucleotide sequence ID" value="NZ_CP082237.1"/>
</dbReference>
<evidence type="ECO:0000313" key="3">
    <source>
        <dbReference type="EMBL" id="QZT33297.1"/>
    </source>
</evidence>
<dbReference type="InterPro" id="IPR051448">
    <property type="entry name" value="CdaR-like_regulators"/>
</dbReference>
<reference evidence="3 5" key="2">
    <citation type="journal article" date="2020" name="Extremophiles">
        <title>Genomic analysis of Caldalkalibacillus thermarum TA2.A1 reveals aerobic alkaliphilic metabolism and evolutionary hallmarks linking alkaliphilic bacteria and plant life.</title>
        <authorList>
            <person name="de Jong S.I."/>
            <person name="van den Broek M.A."/>
            <person name="Merkel A.Y."/>
            <person name="de la Torre Cortes P."/>
            <person name="Kalamorz F."/>
            <person name="Cook G.M."/>
            <person name="van Loosdrecht M.C.M."/>
            <person name="McMillan D.G.G."/>
        </authorList>
    </citation>
    <scope>NUCLEOTIDE SEQUENCE [LARGE SCALE GENOMIC DNA]</scope>
    <source>
        <strain evidence="3 5">TA2.A1</strain>
    </source>
</reference>
<evidence type="ECO:0000313" key="5">
    <source>
        <dbReference type="Proteomes" id="UP000825179"/>
    </source>
</evidence>
<evidence type="ECO:0000313" key="2">
    <source>
        <dbReference type="EMBL" id="EGL81710.1"/>
    </source>
</evidence>
<dbReference type="eggNOG" id="COG3835">
    <property type="taxonomic scope" value="Bacteria"/>
</dbReference>
<accession>F5LAG1</accession>
<dbReference type="PANTHER" id="PTHR33744">
    <property type="entry name" value="CARBOHYDRATE DIACID REGULATOR"/>
    <property type="match status" value="1"/>
</dbReference>
<protein>
    <submittedName>
        <fullName evidence="3">Helix-turn-helix domain-containing protein</fullName>
    </submittedName>
    <submittedName>
        <fullName evidence="2">Putative transcriptional regulator, PucR family</fullName>
    </submittedName>
</protein>
<feature type="domain" description="PucR C-terminal helix-turn-helix" evidence="1">
    <location>
        <begin position="271"/>
        <end position="329"/>
    </location>
</feature>
<dbReference type="AlphaFoldDB" id="F5LAG1"/>
<organism evidence="2 4">
    <name type="scientific">Caldalkalibacillus thermarum (strain TA2.A1)</name>
    <dbReference type="NCBI Taxonomy" id="986075"/>
    <lineage>
        <taxon>Bacteria</taxon>
        <taxon>Bacillati</taxon>
        <taxon>Bacillota</taxon>
        <taxon>Bacilli</taxon>
        <taxon>Bacillales</taxon>
        <taxon>Bacillaceae</taxon>
        <taxon>Caldalkalibacillus</taxon>
    </lineage>
</organism>
<dbReference type="Gene3D" id="1.10.10.2840">
    <property type="entry name" value="PucR C-terminal helix-turn-helix domain"/>
    <property type="match status" value="1"/>
</dbReference>
<dbReference type="Pfam" id="PF13556">
    <property type="entry name" value="HTH_30"/>
    <property type="match status" value="1"/>
</dbReference>
<dbReference type="EMBL" id="AFCE01000163">
    <property type="protein sequence ID" value="EGL81710.1"/>
    <property type="molecule type" value="Genomic_DNA"/>
</dbReference>
<proteinExistence type="predicted"/>
<dbReference type="SUPFAM" id="SSF46689">
    <property type="entry name" value="Homeodomain-like"/>
    <property type="match status" value="1"/>
</dbReference>
<dbReference type="EMBL" id="CP082237">
    <property type="protein sequence ID" value="QZT33297.1"/>
    <property type="molecule type" value="Genomic_DNA"/>
</dbReference>